<feature type="transmembrane region" description="Helical" evidence="20">
    <location>
        <begin position="796"/>
        <end position="815"/>
    </location>
</feature>
<evidence type="ECO:0000256" key="18">
    <source>
        <dbReference type="ARBA" id="ARBA00023201"/>
    </source>
</evidence>
<dbReference type="Pfam" id="PF01699">
    <property type="entry name" value="Na_Ca_ex"/>
    <property type="match status" value="2"/>
</dbReference>
<evidence type="ECO:0000256" key="15">
    <source>
        <dbReference type="ARBA" id="ARBA00023065"/>
    </source>
</evidence>
<evidence type="ECO:0000256" key="8">
    <source>
        <dbReference type="ARBA" id="ARBA00022723"/>
    </source>
</evidence>
<keyword evidence="24" id="KW-1185">Reference proteome</keyword>
<evidence type="ECO:0000256" key="20">
    <source>
        <dbReference type="SAM" id="Phobius"/>
    </source>
</evidence>
<dbReference type="EMBL" id="CAJNOQ010002465">
    <property type="protein sequence ID" value="CAF0959786.1"/>
    <property type="molecule type" value="Genomic_DNA"/>
</dbReference>
<dbReference type="AlphaFoldDB" id="A0A814DT24"/>
<evidence type="ECO:0000256" key="2">
    <source>
        <dbReference type="ARBA" id="ARBA00007489"/>
    </source>
</evidence>
<comment type="subcellular location">
    <subcellularLocation>
        <location evidence="1">Cell membrane</location>
        <topology evidence="1">Multi-pass membrane protein</topology>
    </subcellularLocation>
</comment>
<evidence type="ECO:0000256" key="6">
    <source>
        <dbReference type="ARBA" id="ARBA00022568"/>
    </source>
</evidence>
<evidence type="ECO:0000313" key="22">
    <source>
        <dbReference type="EMBL" id="CAF0959786.1"/>
    </source>
</evidence>
<keyword evidence="16 20" id="KW-0472">Membrane</keyword>
<keyword evidence="18" id="KW-0739">Sodium transport</keyword>
<keyword evidence="7 20" id="KW-0812">Transmembrane</keyword>
<dbReference type="InterPro" id="IPR003644">
    <property type="entry name" value="Calx_beta"/>
</dbReference>
<dbReference type="GO" id="GO:0005432">
    <property type="term" value="F:calcium:sodium antiporter activity"/>
    <property type="evidence" value="ECO:0007669"/>
    <property type="project" value="InterPro"/>
</dbReference>
<evidence type="ECO:0000256" key="12">
    <source>
        <dbReference type="ARBA" id="ARBA00022860"/>
    </source>
</evidence>
<feature type="transmembrane region" description="Helical" evidence="20">
    <location>
        <begin position="203"/>
        <end position="222"/>
    </location>
</feature>
<feature type="transmembrane region" description="Helical" evidence="20">
    <location>
        <begin position="78"/>
        <end position="96"/>
    </location>
</feature>
<dbReference type="OrthoDB" id="418484at2759"/>
<evidence type="ECO:0000256" key="9">
    <source>
        <dbReference type="ARBA" id="ARBA00022729"/>
    </source>
</evidence>
<organism evidence="22 24">
    <name type="scientific">Didymodactylos carnosus</name>
    <dbReference type="NCBI Taxonomy" id="1234261"/>
    <lineage>
        <taxon>Eukaryota</taxon>
        <taxon>Metazoa</taxon>
        <taxon>Spiralia</taxon>
        <taxon>Gnathifera</taxon>
        <taxon>Rotifera</taxon>
        <taxon>Eurotatoria</taxon>
        <taxon>Bdelloidea</taxon>
        <taxon>Philodinida</taxon>
        <taxon>Philodinidae</taxon>
        <taxon>Didymodactylos</taxon>
    </lineage>
</organism>
<dbReference type="InterPro" id="IPR038081">
    <property type="entry name" value="CalX-like_sf"/>
</dbReference>
<dbReference type="GO" id="GO:0098703">
    <property type="term" value="P:calcium ion import across plasma membrane"/>
    <property type="evidence" value="ECO:0007669"/>
    <property type="project" value="TreeGrafter"/>
</dbReference>
<feature type="transmembrane region" description="Helical" evidence="20">
    <location>
        <begin position="171"/>
        <end position="191"/>
    </location>
</feature>
<feature type="domain" description="Calx-beta" evidence="21">
    <location>
        <begin position="552"/>
        <end position="651"/>
    </location>
</feature>
<keyword evidence="6" id="KW-0109">Calcium transport</keyword>
<dbReference type="GO" id="GO:0098794">
    <property type="term" value="C:postsynapse"/>
    <property type="evidence" value="ECO:0007669"/>
    <property type="project" value="TreeGrafter"/>
</dbReference>
<evidence type="ECO:0000256" key="4">
    <source>
        <dbReference type="ARBA" id="ARBA00022449"/>
    </source>
</evidence>
<dbReference type="InterPro" id="IPR032452">
    <property type="entry name" value="Na_Ca_Ex_C-exten"/>
</dbReference>
<keyword evidence="13 20" id="KW-1133">Transmembrane helix</keyword>
<accession>A0A814DT24</accession>
<keyword evidence="5" id="KW-1003">Cell membrane</keyword>
<sequence>MDIDARQLAVVLAVHNKVISIVVDAQSNNNQQQIITTANSSLTTCAKIRTNCSTRDGLIVPLWRPQIGISTGDKISRAIVYLFALIYLFIGVAIISDRFMAAIEVITSQKREIRKKNPDGTFSVTTVSIWNETVSNLTLMALGSSAPEILLSIIEVVGKNFESGDLGPGTIVGSAAFNLFVIIAICIISIPRGEVRRIRHLRVFFVTTTWSIFAYIWLWAIVAKITPGLIDVVEGTLTFLFFPLTVFSAYIVDTKVGNYLRVRITSQKRVQLNREGQIISEQNEMIDGDFVKDGLRKNTYTQQNETDLLTHDKKNPTGISKSISGAILNQMGDSSHDALWYEQVEQQRRQEFINIWKELRNLHPDYDVKLLNEMAVVEMMNRVPKSRAYYRIQATKRLGGGGNVKRKLLEKLNEPDRTDLDKTQTNDVTSSANITKIRFEPSHYTVLENAGYVTLYIVREGGNMRNSIYVDYSTEDGTATHGQDYVAAEGTLIFYPTETRKQIQIKIIDDEIFEEDEHFTVKLSNIRVKDSQGRLTPGAYDKTVLLSEPTSAIVMVIDDDHSGMFVFEAEEKVVIESDKVVTIKVLRTSGARGRVCVPYSTEDETAKSGKDYQTTMGEVIFENNENEKTIEVPILDHDQYERNETFLLRLGEPVLIEEEREIPLTEEEQRIADLGRPKLGEKHLLRIRIRESKEFKNAVDKALYKANTAIVVGTSTWIEQFKQAFCVKDDEDDDGDADKQQATCKDYMLHFISFFWKFLFAFVPPTSMAGGWACFVVSILIIGVLTAFIGDLATQFGCTIGLTDTMTAIAFVALGTSLPDTFASKVAAEHDKYADSSIGNVNGSNAVNVFLGIGLPWAMSAWYHYFKNTKFVVEKGSLSFSVTLFCSFAAVAILLLMLRRLKCFGGGELGGPFKYRLISSLLFLLLWILYLIFSGLENYCRINV</sequence>
<gene>
    <name evidence="22" type="ORF">GPM918_LOCUS11692</name>
    <name evidence="23" type="ORF">SRO942_LOCUS11693</name>
</gene>
<dbReference type="SMART" id="SM00237">
    <property type="entry name" value="Calx_beta"/>
    <property type="match status" value="2"/>
</dbReference>
<comment type="caution">
    <text evidence="22">The sequence shown here is derived from an EMBL/GenBank/DDBJ whole genome shotgun (WGS) entry which is preliminary data.</text>
</comment>
<dbReference type="InterPro" id="IPR044880">
    <property type="entry name" value="NCX_ion-bd_dom_sf"/>
</dbReference>
<comment type="catalytic activity">
    <reaction evidence="19">
        <text>Ca(2+)(in) + 3 Na(+)(out) = Ca(2+)(out) + 3 Na(+)(in)</text>
        <dbReference type="Rhea" id="RHEA:69955"/>
        <dbReference type="ChEBI" id="CHEBI:29101"/>
        <dbReference type="ChEBI" id="CHEBI:29108"/>
    </reaction>
</comment>
<dbReference type="Pfam" id="PF03160">
    <property type="entry name" value="Calx-beta"/>
    <property type="match status" value="1"/>
</dbReference>
<feature type="transmembrane region" description="Helical" evidence="20">
    <location>
        <begin position="769"/>
        <end position="789"/>
    </location>
</feature>
<dbReference type="GO" id="GO:0007154">
    <property type="term" value="P:cell communication"/>
    <property type="evidence" value="ECO:0007669"/>
    <property type="project" value="InterPro"/>
</dbReference>
<evidence type="ECO:0000256" key="3">
    <source>
        <dbReference type="ARBA" id="ARBA00022448"/>
    </source>
</evidence>
<dbReference type="NCBIfam" id="TIGR00845">
    <property type="entry name" value="caca"/>
    <property type="match status" value="1"/>
</dbReference>
<keyword evidence="4" id="KW-0050">Antiport</keyword>
<evidence type="ECO:0000313" key="24">
    <source>
        <dbReference type="Proteomes" id="UP000663829"/>
    </source>
</evidence>
<evidence type="ECO:0000256" key="7">
    <source>
        <dbReference type="ARBA" id="ARBA00022692"/>
    </source>
</evidence>
<evidence type="ECO:0000256" key="11">
    <source>
        <dbReference type="ARBA" id="ARBA00022837"/>
    </source>
</evidence>
<comment type="similarity">
    <text evidence="2">Belongs to the Ca(2+):cation antiporter (CaCA) (TC 2.A.19) family. SLC8 subfamily.</text>
</comment>
<keyword evidence="12" id="KW-0112">Calmodulin-binding</keyword>
<feature type="transmembrane region" description="Helical" evidence="20">
    <location>
        <begin position="846"/>
        <end position="866"/>
    </location>
</feature>
<evidence type="ECO:0000256" key="16">
    <source>
        <dbReference type="ARBA" id="ARBA00023136"/>
    </source>
</evidence>
<evidence type="ECO:0000256" key="17">
    <source>
        <dbReference type="ARBA" id="ARBA00023180"/>
    </source>
</evidence>
<evidence type="ECO:0000313" key="23">
    <source>
        <dbReference type="EMBL" id="CAF3734496.1"/>
    </source>
</evidence>
<dbReference type="Gene3D" id="1.20.1420.30">
    <property type="entry name" value="NCX, central ion-binding region"/>
    <property type="match status" value="2"/>
</dbReference>
<dbReference type="Gene3D" id="2.60.40.2030">
    <property type="match status" value="2"/>
</dbReference>
<dbReference type="InterPro" id="IPR004836">
    <property type="entry name" value="Na_Ca_Ex"/>
</dbReference>
<feature type="transmembrane region" description="Helical" evidence="20">
    <location>
        <begin position="228"/>
        <end position="252"/>
    </location>
</feature>
<reference evidence="22" key="1">
    <citation type="submission" date="2021-02" db="EMBL/GenBank/DDBJ databases">
        <authorList>
            <person name="Nowell W R."/>
        </authorList>
    </citation>
    <scope>NUCLEOTIDE SEQUENCE</scope>
</reference>
<dbReference type="PRINTS" id="PR01259">
    <property type="entry name" value="NACAEXCHNGR"/>
</dbReference>
<dbReference type="GO" id="GO:0042383">
    <property type="term" value="C:sarcolemma"/>
    <property type="evidence" value="ECO:0007669"/>
    <property type="project" value="TreeGrafter"/>
</dbReference>
<dbReference type="InterPro" id="IPR051171">
    <property type="entry name" value="CaCA"/>
</dbReference>
<keyword evidence="10" id="KW-0677">Repeat</keyword>
<protein>
    <recommendedName>
        <fullName evidence="21">Calx-beta domain-containing protein</fullName>
    </recommendedName>
</protein>
<evidence type="ECO:0000259" key="21">
    <source>
        <dbReference type="SMART" id="SM00237"/>
    </source>
</evidence>
<feature type="transmembrane region" description="Helical" evidence="20">
    <location>
        <begin position="878"/>
        <end position="897"/>
    </location>
</feature>
<evidence type="ECO:0000256" key="13">
    <source>
        <dbReference type="ARBA" id="ARBA00022989"/>
    </source>
</evidence>
<dbReference type="Pfam" id="PF16494">
    <property type="entry name" value="Na_Ca_ex_C"/>
    <property type="match status" value="1"/>
</dbReference>
<dbReference type="SUPFAM" id="SSF141072">
    <property type="entry name" value="CalX-like"/>
    <property type="match status" value="2"/>
</dbReference>
<keyword evidence="15" id="KW-0406">Ion transport</keyword>
<keyword evidence="3" id="KW-0813">Transport</keyword>
<proteinExistence type="inferred from homology"/>
<evidence type="ECO:0000256" key="5">
    <source>
        <dbReference type="ARBA" id="ARBA00022475"/>
    </source>
</evidence>
<dbReference type="Proteomes" id="UP000663829">
    <property type="component" value="Unassembled WGS sequence"/>
</dbReference>
<dbReference type="Proteomes" id="UP000681722">
    <property type="component" value="Unassembled WGS sequence"/>
</dbReference>
<name>A0A814DT24_9BILA</name>
<dbReference type="GO" id="GO:0005516">
    <property type="term" value="F:calmodulin binding"/>
    <property type="evidence" value="ECO:0007669"/>
    <property type="project" value="UniProtKB-KW"/>
</dbReference>
<dbReference type="EMBL" id="CAJOBC010002465">
    <property type="protein sequence ID" value="CAF3734496.1"/>
    <property type="molecule type" value="Genomic_DNA"/>
</dbReference>
<feature type="domain" description="Calx-beta" evidence="21">
    <location>
        <begin position="426"/>
        <end position="524"/>
    </location>
</feature>
<dbReference type="GO" id="GO:0030424">
    <property type="term" value="C:axon"/>
    <property type="evidence" value="ECO:0007669"/>
    <property type="project" value="TreeGrafter"/>
</dbReference>
<evidence type="ECO:0000256" key="10">
    <source>
        <dbReference type="ARBA" id="ARBA00022737"/>
    </source>
</evidence>
<feature type="transmembrane region" description="Helical" evidence="20">
    <location>
        <begin position="917"/>
        <end position="936"/>
    </location>
</feature>
<keyword evidence="17" id="KW-0325">Glycoprotein</keyword>
<feature type="transmembrane region" description="Helical" evidence="20">
    <location>
        <begin position="747"/>
        <end position="763"/>
    </location>
</feature>
<keyword evidence="14" id="KW-0915">Sodium</keyword>
<dbReference type="GO" id="GO:0046872">
    <property type="term" value="F:metal ion binding"/>
    <property type="evidence" value="ECO:0007669"/>
    <property type="project" value="UniProtKB-KW"/>
</dbReference>
<evidence type="ECO:0000256" key="19">
    <source>
        <dbReference type="ARBA" id="ARBA00033667"/>
    </source>
</evidence>
<evidence type="ECO:0000256" key="14">
    <source>
        <dbReference type="ARBA" id="ARBA00023053"/>
    </source>
</evidence>
<dbReference type="PANTHER" id="PTHR11878:SF65">
    <property type="entry name" value="NA_CA-EXCHANGE PROTEIN, ISOFORM G"/>
    <property type="match status" value="1"/>
</dbReference>
<dbReference type="InterPro" id="IPR004837">
    <property type="entry name" value="NaCa_Exmemb"/>
</dbReference>
<keyword evidence="11" id="KW-0106">Calcium</keyword>
<dbReference type="PANTHER" id="PTHR11878">
    <property type="entry name" value="SODIUM/CALCIUM EXCHANGER"/>
    <property type="match status" value="1"/>
</dbReference>
<keyword evidence="9" id="KW-0732">Signal</keyword>
<keyword evidence="8" id="KW-0479">Metal-binding</keyword>
<evidence type="ECO:0000256" key="1">
    <source>
        <dbReference type="ARBA" id="ARBA00004651"/>
    </source>
</evidence>